<keyword evidence="3 5" id="KW-0067">ATP-binding</keyword>
<reference evidence="6" key="1">
    <citation type="submission" date="2019-05" db="EMBL/GenBank/DDBJ databases">
        <title>Prevotella brunnea sp. nov., isolated from a wound of a patient.</title>
        <authorList>
            <person name="Buhl M."/>
        </authorList>
    </citation>
    <scope>NUCLEOTIDE SEQUENCE [LARGE SCALE GENOMIC DNA]</scope>
    <source>
        <strain evidence="6">A2672</strain>
    </source>
</reference>
<dbReference type="AlphaFoldDB" id="A0A5C8GJA8"/>
<dbReference type="InterPro" id="IPR051782">
    <property type="entry name" value="ABC_Transporter_VariousFunc"/>
</dbReference>
<protein>
    <submittedName>
        <fullName evidence="5">ABC transporter ATP-binding protein</fullName>
    </submittedName>
</protein>
<feature type="domain" description="ABC transporter" evidence="4">
    <location>
        <begin position="3"/>
        <end position="234"/>
    </location>
</feature>
<organism evidence="5 6">
    <name type="scientific">Prevotella brunnea</name>
    <dbReference type="NCBI Taxonomy" id="2508867"/>
    <lineage>
        <taxon>Bacteria</taxon>
        <taxon>Pseudomonadati</taxon>
        <taxon>Bacteroidota</taxon>
        <taxon>Bacteroidia</taxon>
        <taxon>Bacteroidales</taxon>
        <taxon>Prevotellaceae</taxon>
        <taxon>Prevotella</taxon>
    </lineage>
</organism>
<evidence type="ECO:0000256" key="2">
    <source>
        <dbReference type="ARBA" id="ARBA00022741"/>
    </source>
</evidence>
<dbReference type="GO" id="GO:0016887">
    <property type="term" value="F:ATP hydrolysis activity"/>
    <property type="evidence" value="ECO:0007669"/>
    <property type="project" value="InterPro"/>
</dbReference>
<dbReference type="Pfam" id="PF00005">
    <property type="entry name" value="ABC_tran"/>
    <property type="match status" value="1"/>
</dbReference>
<keyword evidence="1" id="KW-0813">Transport</keyword>
<dbReference type="PANTHER" id="PTHR42939">
    <property type="entry name" value="ABC TRANSPORTER ATP-BINDING PROTEIN ALBC-RELATED"/>
    <property type="match status" value="1"/>
</dbReference>
<keyword evidence="2" id="KW-0547">Nucleotide-binding</keyword>
<gene>
    <name evidence="5" type="ORF">ETF27_06470</name>
</gene>
<dbReference type="GO" id="GO:0005524">
    <property type="term" value="F:ATP binding"/>
    <property type="evidence" value="ECO:0007669"/>
    <property type="project" value="UniProtKB-KW"/>
</dbReference>
<dbReference type="OrthoDB" id="9801987at2"/>
<evidence type="ECO:0000256" key="3">
    <source>
        <dbReference type="ARBA" id="ARBA00022840"/>
    </source>
</evidence>
<evidence type="ECO:0000259" key="4">
    <source>
        <dbReference type="PROSITE" id="PS50893"/>
    </source>
</evidence>
<evidence type="ECO:0000256" key="1">
    <source>
        <dbReference type="ARBA" id="ARBA00022448"/>
    </source>
</evidence>
<evidence type="ECO:0000313" key="6">
    <source>
        <dbReference type="Proteomes" id="UP000321612"/>
    </source>
</evidence>
<dbReference type="Proteomes" id="UP000321612">
    <property type="component" value="Unassembled WGS sequence"/>
</dbReference>
<proteinExistence type="predicted"/>
<keyword evidence="6" id="KW-1185">Reference proteome</keyword>
<dbReference type="SUPFAM" id="SSF52540">
    <property type="entry name" value="P-loop containing nucleoside triphosphate hydrolases"/>
    <property type="match status" value="1"/>
</dbReference>
<comment type="caution">
    <text evidence="5">The sequence shown here is derived from an EMBL/GenBank/DDBJ whole genome shotgun (WGS) entry which is preliminary data.</text>
</comment>
<accession>A0A5C8GJA8</accession>
<dbReference type="InterPro" id="IPR003593">
    <property type="entry name" value="AAA+_ATPase"/>
</dbReference>
<dbReference type="SMART" id="SM00382">
    <property type="entry name" value="AAA"/>
    <property type="match status" value="1"/>
</dbReference>
<dbReference type="RefSeq" id="WP_130829951.1">
    <property type="nucleotide sequence ID" value="NZ_SDIK01000047.1"/>
</dbReference>
<dbReference type="EMBL" id="SDIK01000047">
    <property type="protein sequence ID" value="TXJ62020.1"/>
    <property type="molecule type" value="Genomic_DNA"/>
</dbReference>
<dbReference type="InterPro" id="IPR003439">
    <property type="entry name" value="ABC_transporter-like_ATP-bd"/>
</dbReference>
<dbReference type="PROSITE" id="PS50893">
    <property type="entry name" value="ABC_TRANSPORTER_2"/>
    <property type="match status" value="1"/>
</dbReference>
<dbReference type="Gene3D" id="3.40.50.300">
    <property type="entry name" value="P-loop containing nucleotide triphosphate hydrolases"/>
    <property type="match status" value="1"/>
</dbReference>
<dbReference type="CDD" id="cd03230">
    <property type="entry name" value="ABC_DR_subfamily_A"/>
    <property type="match status" value="1"/>
</dbReference>
<sequence length="234" mass="26112">MDIIMENLRKTYGNQTVIDIPRLTLRSGQLVGLVGNNGAGKTTLMRLILDLIKADGGRVLSGGMLVSGDDTWKTYTGSYIDKRFLIDFYTPDEFFDFIGEVYAIDPDALKHRLEAFAPLMRNEILGTGKYIRDFSEGNRQKIGIIGAMLIRPKVLILDEPFNYLDPSSQIVTARLIRQMNKELGATVLISSHNLNFISEISDRVLLMEKGSIVKDLLCISGSAEQELQAYFAAL</sequence>
<dbReference type="PANTHER" id="PTHR42939:SF1">
    <property type="entry name" value="ABC TRANSPORTER ATP-BINDING PROTEIN ALBC-RELATED"/>
    <property type="match status" value="1"/>
</dbReference>
<evidence type="ECO:0000313" key="5">
    <source>
        <dbReference type="EMBL" id="TXJ62020.1"/>
    </source>
</evidence>
<name>A0A5C8GJA8_9BACT</name>
<dbReference type="InterPro" id="IPR027417">
    <property type="entry name" value="P-loop_NTPase"/>
</dbReference>